<gene>
    <name evidence="4" type="ORF">ODE01S_16310</name>
</gene>
<dbReference type="SUPFAM" id="SSF52540">
    <property type="entry name" value="P-loop containing nucleoside triphosphate hydrolases"/>
    <property type="match status" value="1"/>
</dbReference>
<feature type="domain" description="OLD protein-like TOPRIM" evidence="3">
    <location>
        <begin position="416"/>
        <end position="479"/>
    </location>
</feature>
<feature type="region of interest" description="Disordered" evidence="1">
    <location>
        <begin position="567"/>
        <end position="588"/>
    </location>
</feature>
<dbReference type="Gene3D" id="3.40.50.300">
    <property type="entry name" value="P-loop containing nucleotide triphosphate hydrolases"/>
    <property type="match status" value="1"/>
</dbReference>
<dbReference type="RefSeq" id="WP_147147726.1">
    <property type="nucleotide sequence ID" value="NZ_BJXN01000010.1"/>
</dbReference>
<dbReference type="CDD" id="cd01026">
    <property type="entry name" value="TOPRIM_OLD"/>
    <property type="match status" value="1"/>
</dbReference>
<dbReference type="EMBL" id="BJXN01000010">
    <property type="protein sequence ID" value="GEM90197.1"/>
    <property type="molecule type" value="Genomic_DNA"/>
</dbReference>
<dbReference type="Proteomes" id="UP000321827">
    <property type="component" value="Unassembled WGS sequence"/>
</dbReference>
<dbReference type="Pfam" id="PF20469">
    <property type="entry name" value="OLD-like_TOPRIM"/>
    <property type="match status" value="1"/>
</dbReference>
<evidence type="ECO:0000256" key="1">
    <source>
        <dbReference type="SAM" id="MobiDB-lite"/>
    </source>
</evidence>
<dbReference type="InterPro" id="IPR027417">
    <property type="entry name" value="P-loop_NTPase"/>
</dbReference>
<dbReference type="OrthoDB" id="9810873at2"/>
<evidence type="ECO:0000259" key="2">
    <source>
        <dbReference type="Pfam" id="PF13304"/>
    </source>
</evidence>
<dbReference type="PANTHER" id="PTHR43581">
    <property type="entry name" value="ATP/GTP PHOSPHATASE"/>
    <property type="match status" value="1"/>
</dbReference>
<dbReference type="InterPro" id="IPR003959">
    <property type="entry name" value="ATPase_AAA_core"/>
</dbReference>
<dbReference type="Pfam" id="PF13304">
    <property type="entry name" value="AAA_21"/>
    <property type="match status" value="1"/>
</dbReference>
<dbReference type="InterPro" id="IPR051396">
    <property type="entry name" value="Bact_Antivir_Def_Nuclease"/>
</dbReference>
<feature type="domain" description="ATPase AAA-type core" evidence="2">
    <location>
        <begin position="27"/>
        <end position="367"/>
    </location>
</feature>
<organism evidence="4 5">
    <name type="scientific">Oceanithermus desulfurans NBRC 100063</name>
    <dbReference type="NCBI Taxonomy" id="1227550"/>
    <lineage>
        <taxon>Bacteria</taxon>
        <taxon>Thermotogati</taxon>
        <taxon>Deinococcota</taxon>
        <taxon>Deinococci</taxon>
        <taxon>Thermales</taxon>
        <taxon>Thermaceae</taxon>
        <taxon>Oceanithermus</taxon>
    </lineage>
</organism>
<dbReference type="PANTHER" id="PTHR43581:SF4">
    <property type="entry name" value="ATP_GTP PHOSPHATASE"/>
    <property type="match status" value="1"/>
</dbReference>
<dbReference type="GO" id="GO:0005524">
    <property type="term" value="F:ATP binding"/>
    <property type="evidence" value="ECO:0007669"/>
    <property type="project" value="InterPro"/>
</dbReference>
<dbReference type="InterPro" id="IPR034139">
    <property type="entry name" value="TOPRIM_OLD"/>
</dbReference>
<dbReference type="GO" id="GO:0016887">
    <property type="term" value="F:ATP hydrolysis activity"/>
    <property type="evidence" value="ECO:0007669"/>
    <property type="project" value="InterPro"/>
</dbReference>
<reference evidence="4 5" key="1">
    <citation type="submission" date="2019-07" db="EMBL/GenBank/DDBJ databases">
        <title>Whole genome shotgun sequence of Oceanithermus desulfurans NBRC 100063.</title>
        <authorList>
            <person name="Hosoyama A."/>
            <person name="Uohara A."/>
            <person name="Ohji S."/>
            <person name="Ichikawa N."/>
        </authorList>
    </citation>
    <scope>NUCLEOTIDE SEQUENCE [LARGE SCALE GENOMIC DNA]</scope>
    <source>
        <strain evidence="4 5">NBRC 100063</strain>
    </source>
</reference>
<dbReference type="AlphaFoldDB" id="A0A511RM82"/>
<evidence type="ECO:0000259" key="3">
    <source>
        <dbReference type="Pfam" id="PF20469"/>
    </source>
</evidence>
<sequence length="664" mass="74903">MVIEELRIKNFRCFGPDGVNIHLGDNLTAFVGDNGSGKTAAFLALSRLFGITPSDRAVRKQDFHVGKDISELETGEPLSIEVVFGFPELSDSDDIEAINAVPEFFSQMAASAPGAPLKARMRLEATWTDDGTPDGSIEEDLRWVTTLDEEYDWDSCTRVHAVERSSIQLIYIPASRNAAKQATALLNGRLWRAARWSDSFRDKIKSISEDVQQEFKLETAVDFVLERLTKRWRQVHAQDTYSEPNLRLIESRFEELVRKVEITLSPDEAGYERTITDLSDGQHSLFHIALTAATLEIERDALTKDADESAFDHDKLRRANLTFLAVEEPENNLSPFYLSRVIKLAREIGAHESAQVAISSHSPAILSRIEPEEVRYFRLDQESRSAIVQEISMPENDEEASRYVRLAVRAYPELYFARFVILGEGDSERLVIPRVADAMGIQLDPSFVPVVPLGGRHVYHFWKLLDDLEIPHATLLDLDLGRKHGGANLIKYVVEKLMEFGNDMSNNPLVESGTIDPTNVGSIEDKDLMDRGLDHPWLQALREERIFFSYPLDVDFAMLKAFPSAYQHTRPGGTGPRSDSDEETKNKKKLTTLKTGGIPELYDESYDDEFMWYPYLFLNRSKPETHIAALARIDIGELAANAPTELDALIQLVKETLGLEGDRE</sequence>
<comment type="caution">
    <text evidence="4">The sequence shown here is derived from an EMBL/GenBank/DDBJ whole genome shotgun (WGS) entry which is preliminary data.</text>
</comment>
<evidence type="ECO:0000313" key="5">
    <source>
        <dbReference type="Proteomes" id="UP000321827"/>
    </source>
</evidence>
<evidence type="ECO:0000313" key="4">
    <source>
        <dbReference type="EMBL" id="GEM90197.1"/>
    </source>
</evidence>
<name>A0A511RM82_9DEIN</name>
<accession>A0A511RM82</accession>
<protein>
    <submittedName>
        <fullName evidence="4">Chromosome segregation protein SMC</fullName>
    </submittedName>
</protein>
<proteinExistence type="predicted"/>